<dbReference type="OMA" id="DAHHSID"/>
<dbReference type="Proteomes" id="UP000030669">
    <property type="component" value="Unassembled WGS sequence"/>
</dbReference>
<evidence type="ECO:0000313" key="2">
    <source>
        <dbReference type="Proteomes" id="UP000030669"/>
    </source>
</evidence>
<organism evidence="1 2">
    <name type="scientific">Gloeophyllum trabeum (strain ATCC 11539 / FP-39264 / Madison 617)</name>
    <name type="common">Brown rot fungus</name>
    <dbReference type="NCBI Taxonomy" id="670483"/>
    <lineage>
        <taxon>Eukaryota</taxon>
        <taxon>Fungi</taxon>
        <taxon>Dikarya</taxon>
        <taxon>Basidiomycota</taxon>
        <taxon>Agaricomycotina</taxon>
        <taxon>Agaricomycetes</taxon>
        <taxon>Gloeophyllales</taxon>
        <taxon>Gloeophyllaceae</taxon>
        <taxon>Gloeophyllum</taxon>
    </lineage>
</organism>
<dbReference type="eggNOG" id="ENOG502STZR">
    <property type="taxonomic scope" value="Eukaryota"/>
</dbReference>
<dbReference type="OrthoDB" id="37659at2759"/>
<dbReference type="KEGG" id="gtr:GLOTRDRAFT_34627"/>
<evidence type="ECO:0000313" key="1">
    <source>
        <dbReference type="EMBL" id="EPQ59657.1"/>
    </source>
</evidence>
<dbReference type="EMBL" id="KB469297">
    <property type="protein sequence ID" value="EPQ59657.1"/>
    <property type="molecule type" value="Genomic_DNA"/>
</dbReference>
<dbReference type="RefSeq" id="XP_007861775.1">
    <property type="nucleotide sequence ID" value="XM_007863584.1"/>
</dbReference>
<dbReference type="HOGENOM" id="CLU_116351_2_0_1"/>
<keyword evidence="2" id="KW-1185">Reference proteome</keyword>
<gene>
    <name evidence="1" type="ORF">GLOTRDRAFT_34627</name>
</gene>
<accession>S7QJW2</accession>
<name>S7QJW2_GLOTA</name>
<dbReference type="GeneID" id="19305571"/>
<proteinExistence type="predicted"/>
<dbReference type="AlphaFoldDB" id="S7QJW2"/>
<dbReference type="Pfam" id="PF20174">
    <property type="entry name" value="DUF6540"/>
    <property type="match status" value="1"/>
</dbReference>
<dbReference type="InterPro" id="IPR046670">
    <property type="entry name" value="DUF6540"/>
</dbReference>
<reference evidence="1 2" key="1">
    <citation type="journal article" date="2012" name="Science">
        <title>The Paleozoic origin of enzymatic lignin decomposition reconstructed from 31 fungal genomes.</title>
        <authorList>
            <person name="Floudas D."/>
            <person name="Binder M."/>
            <person name="Riley R."/>
            <person name="Barry K."/>
            <person name="Blanchette R.A."/>
            <person name="Henrissat B."/>
            <person name="Martinez A.T."/>
            <person name="Otillar R."/>
            <person name="Spatafora J.W."/>
            <person name="Yadav J.S."/>
            <person name="Aerts A."/>
            <person name="Benoit I."/>
            <person name="Boyd A."/>
            <person name="Carlson A."/>
            <person name="Copeland A."/>
            <person name="Coutinho P.M."/>
            <person name="de Vries R.P."/>
            <person name="Ferreira P."/>
            <person name="Findley K."/>
            <person name="Foster B."/>
            <person name="Gaskell J."/>
            <person name="Glotzer D."/>
            <person name="Gorecki P."/>
            <person name="Heitman J."/>
            <person name="Hesse C."/>
            <person name="Hori C."/>
            <person name="Igarashi K."/>
            <person name="Jurgens J.A."/>
            <person name="Kallen N."/>
            <person name="Kersten P."/>
            <person name="Kohler A."/>
            <person name="Kuees U."/>
            <person name="Kumar T.K.A."/>
            <person name="Kuo A."/>
            <person name="LaButti K."/>
            <person name="Larrondo L.F."/>
            <person name="Lindquist E."/>
            <person name="Ling A."/>
            <person name="Lombard V."/>
            <person name="Lucas S."/>
            <person name="Lundell T."/>
            <person name="Martin R."/>
            <person name="McLaughlin D.J."/>
            <person name="Morgenstern I."/>
            <person name="Morin E."/>
            <person name="Murat C."/>
            <person name="Nagy L.G."/>
            <person name="Nolan M."/>
            <person name="Ohm R.A."/>
            <person name="Patyshakuliyeva A."/>
            <person name="Rokas A."/>
            <person name="Ruiz-Duenas F.J."/>
            <person name="Sabat G."/>
            <person name="Salamov A."/>
            <person name="Samejima M."/>
            <person name="Schmutz J."/>
            <person name="Slot J.C."/>
            <person name="St John F."/>
            <person name="Stenlid J."/>
            <person name="Sun H."/>
            <person name="Sun S."/>
            <person name="Syed K."/>
            <person name="Tsang A."/>
            <person name="Wiebenga A."/>
            <person name="Young D."/>
            <person name="Pisabarro A."/>
            <person name="Eastwood D.C."/>
            <person name="Martin F."/>
            <person name="Cullen D."/>
            <person name="Grigoriev I.V."/>
            <person name="Hibbett D.S."/>
        </authorList>
    </citation>
    <scope>NUCLEOTIDE SEQUENCE [LARGE SCALE GENOMIC DNA]</scope>
    <source>
        <strain evidence="1 2">ATCC 11539</strain>
    </source>
</reference>
<protein>
    <submittedName>
        <fullName evidence="1">Uncharacterized protein</fullName>
    </submittedName>
</protein>
<sequence>MPTVYVAHYGLPQLKGARHWAILVPKDGQLFTAYQVSGSTQTYEVKPPEDIQTDKSSAYLGKVEVGQIAEGHRPGFQKTVLAVPVTKNSTSWNCQNWVVAALSSAKAAGFGVNAYSQKELQDLLAKSAK</sequence>